<keyword evidence="3" id="KW-1185">Reference proteome</keyword>
<accession>A0ABT0MCN0</accession>
<evidence type="ECO:0000313" key="2">
    <source>
        <dbReference type="EMBL" id="MCL1632645.1"/>
    </source>
</evidence>
<sequence length="112" mass="13405">MMNHLMNAKIDDYLDLYLFAAKMNDHAWQKEIKENLAAFIKENADLERRRLSDLRVQLGYVNRRILGLYQQLRQRNAALTESMKNELYALKQRRLELEAELGQIREKNRRIG</sequence>
<dbReference type="Proteomes" id="UP001203004">
    <property type="component" value="Unassembled WGS sequence"/>
</dbReference>
<dbReference type="EMBL" id="JAMAST010000019">
    <property type="protein sequence ID" value="MCL1632645.1"/>
    <property type="molecule type" value="Genomic_DNA"/>
</dbReference>
<protein>
    <submittedName>
        <fullName evidence="2">Uncharacterized protein</fullName>
    </submittedName>
</protein>
<reference evidence="2 3" key="1">
    <citation type="submission" date="2022-05" db="EMBL/GenBank/DDBJ databases">
        <title>Sporolactobacillus sp nov CPB3-1, isolated from tree bark (Mangifera indica L.).</title>
        <authorList>
            <person name="Phuengjayaem S."/>
            <person name="Tanasupawat S."/>
        </authorList>
    </citation>
    <scope>NUCLEOTIDE SEQUENCE [LARGE SCALE GENOMIC DNA]</scope>
    <source>
        <strain evidence="2 3">CPB3-1</strain>
    </source>
</reference>
<evidence type="ECO:0000313" key="3">
    <source>
        <dbReference type="Proteomes" id="UP001203004"/>
    </source>
</evidence>
<feature type="coiled-coil region" evidence="1">
    <location>
        <begin position="80"/>
        <end position="107"/>
    </location>
</feature>
<dbReference type="RefSeq" id="WP_249102604.1">
    <property type="nucleotide sequence ID" value="NZ_JAMAST010000019.1"/>
</dbReference>
<name>A0ABT0MCN0_9BACL</name>
<proteinExistence type="predicted"/>
<comment type="caution">
    <text evidence="2">The sequence shown here is derived from an EMBL/GenBank/DDBJ whole genome shotgun (WGS) entry which is preliminary data.</text>
</comment>
<evidence type="ECO:0000256" key="1">
    <source>
        <dbReference type="SAM" id="Coils"/>
    </source>
</evidence>
<keyword evidence="1" id="KW-0175">Coiled coil</keyword>
<organism evidence="2 3">
    <name type="scientific">Sporolactobacillus mangiferae</name>
    <dbReference type="NCBI Taxonomy" id="2940498"/>
    <lineage>
        <taxon>Bacteria</taxon>
        <taxon>Bacillati</taxon>
        <taxon>Bacillota</taxon>
        <taxon>Bacilli</taxon>
        <taxon>Bacillales</taxon>
        <taxon>Sporolactobacillaceae</taxon>
        <taxon>Sporolactobacillus</taxon>
    </lineage>
</organism>
<gene>
    <name evidence="2" type="ORF">M3N64_12020</name>
</gene>